<dbReference type="SUPFAM" id="SSF49299">
    <property type="entry name" value="PKD domain"/>
    <property type="match status" value="1"/>
</dbReference>
<accession>A0ABP6XKJ1</accession>
<organism evidence="8 9">
    <name type="scientific">Snuella lapsa</name>
    <dbReference type="NCBI Taxonomy" id="870481"/>
    <lineage>
        <taxon>Bacteria</taxon>
        <taxon>Pseudomonadati</taxon>
        <taxon>Bacteroidota</taxon>
        <taxon>Flavobacteriia</taxon>
        <taxon>Flavobacteriales</taxon>
        <taxon>Flavobacteriaceae</taxon>
        <taxon>Snuella</taxon>
    </lineage>
</organism>
<dbReference type="InterPro" id="IPR051360">
    <property type="entry name" value="Neuronal_Pentraxin_Related"/>
</dbReference>
<reference evidence="9" key="1">
    <citation type="journal article" date="2019" name="Int. J. Syst. Evol. Microbiol.">
        <title>The Global Catalogue of Microorganisms (GCM) 10K type strain sequencing project: providing services to taxonomists for standard genome sequencing and annotation.</title>
        <authorList>
            <consortium name="The Broad Institute Genomics Platform"/>
            <consortium name="The Broad Institute Genome Sequencing Center for Infectious Disease"/>
            <person name="Wu L."/>
            <person name="Ma J."/>
        </authorList>
    </citation>
    <scope>NUCLEOTIDE SEQUENCE [LARGE SCALE GENOMIC DNA]</scope>
    <source>
        <strain evidence="9">JCM 17111</strain>
    </source>
</reference>
<gene>
    <name evidence="8" type="ORF">GCM10022395_18220</name>
</gene>
<sequence length="633" mass="67291">MKTKLFIFLSIFSGLLLAQTPVFHFNFDGNLTDASTNEYTLTTQGLFSPNYVNDKDGNANSAIDFPGASGDFLLSDYNGISASAARTVAVWARTTSISTSQRHSIVSWGTNTSELMFNVMILDGAIRVEGGNSNIMSETGLLNDGDWHHIAVTFAGSPTATMLNECKLYIDGTEVPIATNFNGTRLINTAVDNPVRIGQAIYSTTHFFGNGALDDLRIYDSELTAGEVLTVSGLSASPPPVANFSVSNATPSQDEIISFTNLSTNTPTSYTWDFGASDALGDISAQNPQVSYPTPGTYTVTLTVSNTGGSDSETKADYIVVAAGSGSGSLQAQYNFDGNTNDGSSYGRDLIATETFLPTYGTDSDLNVSSALVTSGIYSNHLITGYPGIGGDGARSVTAWFKTTGTGRETIVSYGKDNGGKMFNVMIDAGVPRLEAGSSSLITADISLNDDVWHHIVVTYDPLDGAKLSQCKIYIDGVLSTNTVDGSGSFQSDIVSIDTDVLTNFLKIGSAIYGSHTFHGLIDDVRIYNRAISEAEVVLVKNRATLSTATTKLKQDIKAYPTVVDHALNINVASAATMEVRLYNLYGSLVKFQTFNNHGGHFSLDMGTVKSGVYLAKVMSEGAAVGTIKVVKR</sequence>
<dbReference type="Proteomes" id="UP001500954">
    <property type="component" value="Unassembled WGS sequence"/>
</dbReference>
<feature type="domain" description="PKD" evidence="7">
    <location>
        <begin position="240"/>
        <end position="327"/>
    </location>
</feature>
<name>A0ABP6XKJ1_9FLAO</name>
<dbReference type="Pfam" id="PF18911">
    <property type="entry name" value="PKD_4"/>
    <property type="match status" value="1"/>
</dbReference>
<dbReference type="CDD" id="cd00146">
    <property type="entry name" value="PKD"/>
    <property type="match status" value="1"/>
</dbReference>
<comment type="caution">
    <text evidence="8">The sequence shown here is derived from an EMBL/GenBank/DDBJ whole genome shotgun (WGS) entry which is preliminary data.</text>
</comment>
<keyword evidence="2" id="KW-0479">Metal-binding</keyword>
<evidence type="ECO:0000256" key="5">
    <source>
        <dbReference type="ARBA" id="ARBA00023157"/>
    </source>
</evidence>
<dbReference type="RefSeq" id="WP_345005648.1">
    <property type="nucleotide sequence ID" value="NZ_BAABCY010000048.1"/>
</dbReference>
<evidence type="ECO:0000313" key="9">
    <source>
        <dbReference type="Proteomes" id="UP001500954"/>
    </source>
</evidence>
<dbReference type="PROSITE" id="PS50093">
    <property type="entry name" value="PKD"/>
    <property type="match status" value="1"/>
</dbReference>
<dbReference type="EMBL" id="BAABCY010000048">
    <property type="protein sequence ID" value="GAA3568774.1"/>
    <property type="molecule type" value="Genomic_DNA"/>
</dbReference>
<dbReference type="Gene3D" id="2.60.40.10">
    <property type="entry name" value="Immunoglobulins"/>
    <property type="match status" value="1"/>
</dbReference>
<evidence type="ECO:0000256" key="1">
    <source>
        <dbReference type="ARBA" id="ARBA00001913"/>
    </source>
</evidence>
<feature type="signal peptide" evidence="6">
    <location>
        <begin position="1"/>
        <end position="18"/>
    </location>
</feature>
<proteinExistence type="predicted"/>
<dbReference type="InterPro" id="IPR035986">
    <property type="entry name" value="PKD_dom_sf"/>
</dbReference>
<dbReference type="InterPro" id="IPR013783">
    <property type="entry name" value="Ig-like_fold"/>
</dbReference>
<evidence type="ECO:0000256" key="4">
    <source>
        <dbReference type="ARBA" id="ARBA00022837"/>
    </source>
</evidence>
<dbReference type="InterPro" id="IPR026444">
    <property type="entry name" value="Secre_tail"/>
</dbReference>
<keyword evidence="9" id="KW-1185">Reference proteome</keyword>
<dbReference type="InterPro" id="IPR022409">
    <property type="entry name" value="PKD/Chitinase_dom"/>
</dbReference>
<dbReference type="SMART" id="SM00560">
    <property type="entry name" value="LamGL"/>
    <property type="match status" value="2"/>
</dbReference>
<dbReference type="InterPro" id="IPR013320">
    <property type="entry name" value="ConA-like_dom_sf"/>
</dbReference>
<evidence type="ECO:0000256" key="6">
    <source>
        <dbReference type="SAM" id="SignalP"/>
    </source>
</evidence>
<dbReference type="SMART" id="SM00089">
    <property type="entry name" value="PKD"/>
    <property type="match status" value="1"/>
</dbReference>
<dbReference type="NCBIfam" id="TIGR04183">
    <property type="entry name" value="Por_Secre_tail"/>
    <property type="match status" value="1"/>
</dbReference>
<comment type="cofactor">
    <cofactor evidence="1">
        <name>Ca(2+)</name>
        <dbReference type="ChEBI" id="CHEBI:29108"/>
    </cofactor>
</comment>
<dbReference type="PANTHER" id="PTHR19277:SF161">
    <property type="entry name" value="LAMININ G DOMAIN-CONTAINING PROTEIN"/>
    <property type="match status" value="1"/>
</dbReference>
<dbReference type="SUPFAM" id="SSF49899">
    <property type="entry name" value="Concanavalin A-like lectins/glucanases"/>
    <property type="match status" value="2"/>
</dbReference>
<dbReference type="InterPro" id="IPR000601">
    <property type="entry name" value="PKD_dom"/>
</dbReference>
<feature type="chain" id="PRO_5045826906" description="PKD domain-containing protein" evidence="6">
    <location>
        <begin position="19"/>
        <end position="633"/>
    </location>
</feature>
<dbReference type="Gene3D" id="2.60.120.200">
    <property type="match status" value="2"/>
</dbReference>
<evidence type="ECO:0000256" key="3">
    <source>
        <dbReference type="ARBA" id="ARBA00022729"/>
    </source>
</evidence>
<evidence type="ECO:0000313" key="8">
    <source>
        <dbReference type="EMBL" id="GAA3568774.1"/>
    </source>
</evidence>
<dbReference type="Pfam" id="PF13385">
    <property type="entry name" value="Laminin_G_3"/>
    <property type="match status" value="2"/>
</dbReference>
<protein>
    <recommendedName>
        <fullName evidence="7">PKD domain-containing protein</fullName>
    </recommendedName>
</protein>
<dbReference type="PANTHER" id="PTHR19277">
    <property type="entry name" value="PENTRAXIN"/>
    <property type="match status" value="1"/>
</dbReference>
<evidence type="ECO:0000259" key="7">
    <source>
        <dbReference type="PROSITE" id="PS50093"/>
    </source>
</evidence>
<dbReference type="InterPro" id="IPR006558">
    <property type="entry name" value="LamG-like"/>
</dbReference>
<keyword evidence="4" id="KW-0106">Calcium</keyword>
<keyword evidence="3 6" id="KW-0732">Signal</keyword>
<evidence type="ECO:0000256" key="2">
    <source>
        <dbReference type="ARBA" id="ARBA00022723"/>
    </source>
</evidence>
<keyword evidence="5" id="KW-1015">Disulfide bond</keyword>